<keyword evidence="2 5" id="KW-0560">Oxidoreductase</keyword>
<dbReference type="GO" id="GO:0019521">
    <property type="term" value="P:D-gluconate metabolic process"/>
    <property type="evidence" value="ECO:0007669"/>
    <property type="project" value="UniProtKB-KW"/>
</dbReference>
<dbReference type="InterPro" id="IPR006114">
    <property type="entry name" value="6PGDH_C"/>
</dbReference>
<dbReference type="GO" id="GO:0050661">
    <property type="term" value="F:NADP binding"/>
    <property type="evidence" value="ECO:0007669"/>
    <property type="project" value="InterPro"/>
</dbReference>
<dbReference type="Pfam" id="PF03446">
    <property type="entry name" value="NAD_binding_2"/>
    <property type="match status" value="1"/>
</dbReference>
<comment type="caution">
    <text evidence="5">The sequence shown here is derived from an EMBL/GenBank/DDBJ whole genome shotgun (WGS) entry which is preliminary data.</text>
</comment>
<evidence type="ECO:0000256" key="2">
    <source>
        <dbReference type="ARBA" id="ARBA00023002"/>
    </source>
</evidence>
<dbReference type="SMART" id="SM01350">
    <property type="entry name" value="6PGD"/>
    <property type="match status" value="1"/>
</dbReference>
<accession>A0A841PI48</accession>
<evidence type="ECO:0000313" key="5">
    <source>
        <dbReference type="EMBL" id="MBB6448557.1"/>
    </source>
</evidence>
<dbReference type="RefSeq" id="WP_184402538.1">
    <property type="nucleotide sequence ID" value="NZ_JACHHJ010000001.1"/>
</dbReference>
<dbReference type="InterPro" id="IPR006183">
    <property type="entry name" value="Pgluconate_DH"/>
</dbReference>
<dbReference type="InterPro" id="IPR036291">
    <property type="entry name" value="NAD(P)-bd_dom_sf"/>
</dbReference>
<dbReference type="SUPFAM" id="SSF48179">
    <property type="entry name" value="6-phosphogluconate dehydrogenase C-terminal domain-like"/>
    <property type="match status" value="1"/>
</dbReference>
<evidence type="ECO:0000259" key="4">
    <source>
        <dbReference type="SMART" id="SM01350"/>
    </source>
</evidence>
<feature type="domain" description="6-phosphogluconate dehydrogenase C-terminal" evidence="4">
    <location>
        <begin position="167"/>
        <end position="294"/>
    </location>
</feature>
<dbReference type="EC" id="1.1.1.343" evidence="5"/>
<dbReference type="Pfam" id="PF00393">
    <property type="entry name" value="6PGD"/>
    <property type="match status" value="1"/>
</dbReference>
<dbReference type="InterPro" id="IPR008927">
    <property type="entry name" value="6-PGluconate_DH-like_C_sf"/>
</dbReference>
<dbReference type="Gene3D" id="3.40.50.720">
    <property type="entry name" value="NAD(P)-binding Rossmann-like Domain"/>
    <property type="match status" value="1"/>
</dbReference>
<dbReference type="GO" id="GO:0004616">
    <property type="term" value="F:phosphogluconate dehydrogenase (decarboxylating) activity"/>
    <property type="evidence" value="ECO:0007669"/>
    <property type="project" value="UniProtKB-EC"/>
</dbReference>
<dbReference type="Proteomes" id="UP000568839">
    <property type="component" value="Unassembled WGS sequence"/>
</dbReference>
<dbReference type="EMBL" id="JACHHJ010000001">
    <property type="protein sequence ID" value="MBB6448557.1"/>
    <property type="molecule type" value="Genomic_DNA"/>
</dbReference>
<dbReference type="NCBIfam" id="NF007161">
    <property type="entry name" value="PRK09599.1"/>
    <property type="match status" value="1"/>
</dbReference>
<keyword evidence="3" id="KW-0311">Gluconate utilization</keyword>
<dbReference type="EC" id="1.1.1.44" evidence="5"/>
<organism evidence="5 6">
    <name type="scientific">Geomicrobium halophilum</name>
    <dbReference type="NCBI Taxonomy" id="549000"/>
    <lineage>
        <taxon>Bacteria</taxon>
        <taxon>Bacillati</taxon>
        <taxon>Bacillota</taxon>
        <taxon>Bacilli</taxon>
        <taxon>Bacillales</taxon>
        <taxon>Geomicrobium</taxon>
    </lineage>
</organism>
<dbReference type="InterPro" id="IPR013328">
    <property type="entry name" value="6PGD_dom2"/>
</dbReference>
<dbReference type="PANTHER" id="PTHR11811">
    <property type="entry name" value="6-PHOSPHOGLUCONATE DEHYDROGENASE"/>
    <property type="match status" value="1"/>
</dbReference>
<gene>
    <name evidence="5" type="ORF">HNR44_000506</name>
</gene>
<dbReference type="AlphaFoldDB" id="A0A841PI48"/>
<evidence type="ECO:0000256" key="3">
    <source>
        <dbReference type="ARBA" id="ARBA00023064"/>
    </source>
</evidence>
<dbReference type="Gene3D" id="1.10.1040.10">
    <property type="entry name" value="N-(1-d-carboxylethyl)-l-norvaline Dehydrogenase, domain 2"/>
    <property type="match status" value="1"/>
</dbReference>
<reference evidence="5 6" key="1">
    <citation type="submission" date="2020-08" db="EMBL/GenBank/DDBJ databases">
        <title>Genomic Encyclopedia of Type Strains, Phase IV (KMG-IV): sequencing the most valuable type-strain genomes for metagenomic binning, comparative biology and taxonomic classification.</title>
        <authorList>
            <person name="Goeker M."/>
        </authorList>
    </citation>
    <scope>NUCLEOTIDE SEQUENCE [LARGE SCALE GENOMIC DNA]</scope>
    <source>
        <strain evidence="5 6">DSM 21769</strain>
    </source>
</reference>
<dbReference type="InterPro" id="IPR004849">
    <property type="entry name" value="6DGDH_YqeC"/>
</dbReference>
<dbReference type="InterPro" id="IPR006115">
    <property type="entry name" value="6PGDH_NADP-bd"/>
</dbReference>
<proteinExistence type="inferred from homology"/>
<dbReference type="PRINTS" id="PR00076">
    <property type="entry name" value="6PGDHDRGNASE"/>
</dbReference>
<name>A0A841PI48_9BACL</name>
<comment type="similarity">
    <text evidence="1">Belongs to the 6-phosphogluconate dehydrogenase family.</text>
</comment>
<protein>
    <submittedName>
        <fullName evidence="5">6-phosphogluconate dehydrogenase</fullName>
        <ecNumber evidence="5">1.1.1.343</ecNumber>
        <ecNumber evidence="5">1.1.1.44</ecNumber>
    </submittedName>
</protein>
<sequence length="299" mass="32531">MQIGVIGLGKMGFPLSLQLLDKGFDVVGVDQQSESLHKLHEQGGTTTSSLEAFVAELEKPRTIILLVPAGEATDHVLTALYPQLDEGDLIIDAGNAHYKDTLRRHEQLQSRAILFADSGTSGGISGAREGLCAMVGCDEAAKERVTTLFTEITVPGGFLHTGPVGSGHYLKMIHNGIEYGMMQSIGEGFELLEKGPFEYNYEHVAGVWNNGSVIRGWLMELMGEAFKEEDKLQSIKGEMQSSGEGQWTVEAALEYQVSAPVIALSQLMRYRSLDDDPFHGKVVAALRHQFGGHAVQSKE</sequence>
<dbReference type="SUPFAM" id="SSF51735">
    <property type="entry name" value="NAD(P)-binding Rossmann-fold domains"/>
    <property type="match status" value="1"/>
</dbReference>
<dbReference type="GO" id="GO:0006098">
    <property type="term" value="P:pentose-phosphate shunt"/>
    <property type="evidence" value="ECO:0007669"/>
    <property type="project" value="InterPro"/>
</dbReference>
<evidence type="ECO:0000313" key="6">
    <source>
        <dbReference type="Proteomes" id="UP000568839"/>
    </source>
</evidence>
<keyword evidence="6" id="KW-1185">Reference proteome</keyword>
<dbReference type="NCBIfam" id="TIGR00872">
    <property type="entry name" value="gnd_rel"/>
    <property type="match status" value="1"/>
</dbReference>
<evidence type="ECO:0000256" key="1">
    <source>
        <dbReference type="ARBA" id="ARBA00008419"/>
    </source>
</evidence>